<dbReference type="InterPro" id="IPR000210">
    <property type="entry name" value="BTB/POZ_dom"/>
</dbReference>
<dbReference type="PANTHER" id="PTHR47843">
    <property type="entry name" value="BTB DOMAIN-CONTAINING PROTEIN-RELATED"/>
    <property type="match status" value="1"/>
</dbReference>
<protein>
    <recommendedName>
        <fullName evidence="1">BTB domain-containing protein</fullName>
    </recommendedName>
</protein>
<dbReference type="Pfam" id="PF00651">
    <property type="entry name" value="BTB"/>
    <property type="match status" value="1"/>
</dbReference>
<accession>A0A4V1C513</accession>
<proteinExistence type="predicted"/>
<feature type="domain" description="BTB" evidence="1">
    <location>
        <begin position="19"/>
        <end position="86"/>
    </location>
</feature>
<dbReference type="InterPro" id="IPR011333">
    <property type="entry name" value="SKP1/BTB/POZ_sf"/>
</dbReference>
<sequence>MRRSNSSNIGRLLLNGKYSDLLLRCNGIELRAHRAIVCTQSAWFDRACSGAFQDEYERIIDFPDERPEILYKVLEFLYTEDVKDVDFFDNGQIITRGPSNSSTSSSSNRSIAGGGGGLGFQLAIAGLPPDEHDHSYSPQYHNNQPLRRHHSVLTTRRPSTWTPSPVTPSFVPPTYTPSPPPPVSPMPATATTTTTTTTTTTGAFLTSPWNEWAHLQQSGAGSDGNVAAAEDEGQDAVATLYTYLRLYVAAGRYTIPQLGGLALDRFSRIVRGHWMTVAYWASDHRTRDLLAELFDTTVEWPGDKLRKLVYELVAGCYRDCRGNLRDVMLRFPEFAVAVLDRLAGFEDGDDDRHGIEDMRRLTFLPP</sequence>
<dbReference type="EMBL" id="CP034204">
    <property type="protein sequence ID" value="QBZ54785.1"/>
    <property type="molecule type" value="Genomic_DNA"/>
</dbReference>
<dbReference type="SUPFAM" id="SSF54695">
    <property type="entry name" value="POZ domain"/>
    <property type="match status" value="1"/>
</dbReference>
<evidence type="ECO:0000259" key="1">
    <source>
        <dbReference type="PROSITE" id="PS50097"/>
    </source>
</evidence>
<dbReference type="PROSITE" id="PS50097">
    <property type="entry name" value="BTB"/>
    <property type="match status" value="1"/>
</dbReference>
<dbReference type="PANTHER" id="PTHR47843:SF5">
    <property type="entry name" value="BTB_POZ DOMAIN PROTEIN"/>
    <property type="match status" value="1"/>
</dbReference>
<evidence type="ECO:0000313" key="3">
    <source>
        <dbReference type="Proteomes" id="UP000294847"/>
    </source>
</evidence>
<gene>
    <name evidence="2" type="ORF">PoMZ_10494</name>
</gene>
<name>A0A4V1C513_PYROR</name>
<dbReference type="Proteomes" id="UP000294847">
    <property type="component" value="Chromosome 1"/>
</dbReference>
<dbReference type="CDD" id="cd18186">
    <property type="entry name" value="BTB_POZ_ZBTB_KLHL-like"/>
    <property type="match status" value="1"/>
</dbReference>
<organism evidence="2 3">
    <name type="scientific">Pyricularia oryzae</name>
    <name type="common">Rice blast fungus</name>
    <name type="synonym">Magnaporthe oryzae</name>
    <dbReference type="NCBI Taxonomy" id="318829"/>
    <lineage>
        <taxon>Eukaryota</taxon>
        <taxon>Fungi</taxon>
        <taxon>Dikarya</taxon>
        <taxon>Ascomycota</taxon>
        <taxon>Pezizomycotina</taxon>
        <taxon>Sordariomycetes</taxon>
        <taxon>Sordariomycetidae</taxon>
        <taxon>Magnaporthales</taxon>
        <taxon>Pyriculariaceae</taxon>
        <taxon>Pyricularia</taxon>
    </lineage>
</organism>
<dbReference type="Gene3D" id="3.30.710.10">
    <property type="entry name" value="Potassium Channel Kv1.1, Chain A"/>
    <property type="match status" value="1"/>
</dbReference>
<reference evidence="2 3" key="1">
    <citation type="journal article" date="2019" name="Mol. Biol. Evol.">
        <title>Blast fungal genomes show frequent chromosomal changes, gene gains and losses, and effector gene turnover.</title>
        <authorList>
            <person name="Gomez Luciano L.B."/>
            <person name="Jason Tsai I."/>
            <person name="Chuma I."/>
            <person name="Tosa Y."/>
            <person name="Chen Y.H."/>
            <person name="Li J.Y."/>
            <person name="Li M.Y."/>
            <person name="Jade Lu M.Y."/>
            <person name="Nakayashiki H."/>
            <person name="Li W.H."/>
        </authorList>
    </citation>
    <scope>NUCLEOTIDE SEQUENCE [LARGE SCALE GENOMIC DNA]</scope>
    <source>
        <strain evidence="2">MZ5-1-6</strain>
    </source>
</reference>
<evidence type="ECO:0000313" key="2">
    <source>
        <dbReference type="EMBL" id="QBZ54785.1"/>
    </source>
</evidence>
<dbReference type="AlphaFoldDB" id="A0A4V1C513"/>